<evidence type="ECO:0000313" key="1">
    <source>
        <dbReference type="EMBL" id="KAF3450549.1"/>
    </source>
</evidence>
<comment type="caution">
    <text evidence="1">The sequence shown here is derived from an EMBL/GenBank/DDBJ whole genome shotgun (WGS) entry which is preliminary data.</text>
</comment>
<dbReference type="AlphaFoldDB" id="A0A8K0HE65"/>
<keyword evidence="2" id="KW-1185">Reference proteome</keyword>
<name>A0A8K0HE65_9ROSA</name>
<organism evidence="1 2">
    <name type="scientific">Rhamnella rubrinervis</name>
    <dbReference type="NCBI Taxonomy" id="2594499"/>
    <lineage>
        <taxon>Eukaryota</taxon>
        <taxon>Viridiplantae</taxon>
        <taxon>Streptophyta</taxon>
        <taxon>Embryophyta</taxon>
        <taxon>Tracheophyta</taxon>
        <taxon>Spermatophyta</taxon>
        <taxon>Magnoliopsida</taxon>
        <taxon>eudicotyledons</taxon>
        <taxon>Gunneridae</taxon>
        <taxon>Pentapetalae</taxon>
        <taxon>rosids</taxon>
        <taxon>fabids</taxon>
        <taxon>Rosales</taxon>
        <taxon>Rhamnaceae</taxon>
        <taxon>rhamnoid group</taxon>
        <taxon>Rhamneae</taxon>
        <taxon>Rhamnella</taxon>
    </lineage>
</organism>
<dbReference type="Proteomes" id="UP000796880">
    <property type="component" value="Unassembled WGS sequence"/>
</dbReference>
<reference evidence="1" key="1">
    <citation type="submission" date="2020-03" db="EMBL/GenBank/DDBJ databases">
        <title>A high-quality chromosome-level genome assembly of a woody plant with both climbing and erect habits, Rhamnella rubrinervis.</title>
        <authorList>
            <person name="Lu Z."/>
            <person name="Yang Y."/>
            <person name="Zhu X."/>
            <person name="Sun Y."/>
        </authorList>
    </citation>
    <scope>NUCLEOTIDE SEQUENCE</scope>
    <source>
        <strain evidence="1">BYM</strain>
        <tissue evidence="1">Leaf</tissue>
    </source>
</reference>
<proteinExistence type="predicted"/>
<gene>
    <name evidence="1" type="ORF">FNV43_RR06636</name>
</gene>
<evidence type="ECO:0000313" key="2">
    <source>
        <dbReference type="Proteomes" id="UP000796880"/>
    </source>
</evidence>
<protein>
    <submittedName>
        <fullName evidence="1">Uncharacterized protein</fullName>
    </submittedName>
</protein>
<accession>A0A8K0HE65</accession>
<sequence>MTMAHLTPLLAIPVTTEPTLFPPKNSTLTPFSAIAPPPFLNAHKLHVHISLETIYEEETEQDFVDKFQSPEAPPSATFSPTMCFLEMRRKPALSSSYMVCPRESHCA</sequence>
<dbReference type="EMBL" id="VOIH02000003">
    <property type="protein sequence ID" value="KAF3450549.1"/>
    <property type="molecule type" value="Genomic_DNA"/>
</dbReference>
<dbReference type="OrthoDB" id="913175at2759"/>